<proteinExistence type="predicted"/>
<sequence length="803" mass="87115">MKPNPIHRLPAPLEAAVQRLKLAAREAAERTIESLGLAALAASNAYQRDGLLGAQFELNRKSAMFALVFNDALDERVLRELGPAATREGGLETRTRGSTHTPSLSGQTDWASLSLVEDKEVEAQISAERFGMDVSAACEWELRELDGYVSAMIGDAGGERDRNPLKPDLVGHAMLRGIETVSDRADVRKVLTTEISRSLGGLLRACYGDILTELRRAGVQPVGLTVRNRTPRAAGGAAFSGTDPGAEAESSRPSGLGGRPDSGQRTGGFGSSTRSGIYPGRGGASPAPRGGMFGHVDPGMMTLIRRLAYVEGPAASGAYVSDYGDVPVDGGEYAQPANLIRAHRDELRGASKGALDHMVIDVIGFLFDQILADPKVPPQMARQIARLQLPVLRAALGDPSFFSSRKHPVRRFINRIASLGAAFEDFGDEGAKQFLAKVKALVHEVVDGDFEQIDVYEQKLAELEAFTAELARQAGPDQAAAALLTEKEEQQRLRQLYAQRLQGELKDVQAPAFLRDFISKVWSQVLLRAAEQGGTDGALAQRLRTVARDLFLSVQPKATPALRKAFLTQLPKLMQDLTEGMNLIGWPEEARRDFFGQLMPAHANALKHAPTSQLDINLMAHEVDRALKRPPPSRDELSASAHLPVLTEEMPQALSSEEAQRVGLVSEAAVNWSGQVDIDLSAEPETPPDNRPLAPGLPAADAEETPQGAALVNHLEIGFAYQMHLDGEWKKVRLSHVSPAKTFYIFSHGGRHRKTISLTQRMLMRLCETGRLKAFESAYLIERATARARRQLSALSSAAPATR</sequence>
<reference evidence="2 3" key="1">
    <citation type="submission" date="2019-01" db="EMBL/GenBank/DDBJ databases">
        <authorList>
            <person name="Chen W.-M."/>
        </authorList>
    </citation>
    <scope>NUCLEOTIDE SEQUENCE [LARGE SCALE GENOMIC DNA]</scope>
    <source>
        <strain evidence="2 3">KYPY4</strain>
    </source>
</reference>
<keyword evidence="3" id="KW-1185">Reference proteome</keyword>
<feature type="compositionally biased region" description="Polar residues" evidence="1">
    <location>
        <begin position="96"/>
        <end position="109"/>
    </location>
</feature>
<dbReference type="InterPro" id="IPR012434">
    <property type="entry name" value="DUF1631"/>
</dbReference>
<organism evidence="2 3">
    <name type="scientific">Rubrivivax rivuli</name>
    <dbReference type="NCBI Taxonomy" id="1862385"/>
    <lineage>
        <taxon>Bacteria</taxon>
        <taxon>Pseudomonadati</taxon>
        <taxon>Pseudomonadota</taxon>
        <taxon>Betaproteobacteria</taxon>
        <taxon>Burkholderiales</taxon>
        <taxon>Sphaerotilaceae</taxon>
        <taxon>Rubrivivax</taxon>
    </lineage>
</organism>
<dbReference type="Proteomes" id="UP000285575">
    <property type="component" value="Unassembled WGS sequence"/>
</dbReference>
<dbReference type="AlphaFoldDB" id="A0A437RBX1"/>
<comment type="caution">
    <text evidence="2">The sequence shown here is derived from an EMBL/GenBank/DDBJ whole genome shotgun (WGS) entry which is preliminary data.</text>
</comment>
<evidence type="ECO:0000313" key="3">
    <source>
        <dbReference type="Proteomes" id="UP000285575"/>
    </source>
</evidence>
<evidence type="ECO:0000256" key="1">
    <source>
        <dbReference type="SAM" id="MobiDB-lite"/>
    </source>
</evidence>
<dbReference type="RefSeq" id="WP_128229835.1">
    <property type="nucleotide sequence ID" value="NZ_SACR01000005.1"/>
</dbReference>
<gene>
    <name evidence="2" type="ORF">EOE66_16515</name>
</gene>
<protein>
    <submittedName>
        <fullName evidence="2">DUF1631 family protein</fullName>
    </submittedName>
</protein>
<feature type="region of interest" description="Disordered" evidence="1">
    <location>
        <begin position="84"/>
        <end position="109"/>
    </location>
</feature>
<dbReference type="EMBL" id="SACR01000005">
    <property type="protein sequence ID" value="RVU44286.1"/>
    <property type="molecule type" value="Genomic_DNA"/>
</dbReference>
<feature type="region of interest" description="Disordered" evidence="1">
    <location>
        <begin position="680"/>
        <end position="705"/>
    </location>
</feature>
<name>A0A437RBX1_9BURK</name>
<dbReference type="Pfam" id="PF07793">
    <property type="entry name" value="DUF1631"/>
    <property type="match status" value="1"/>
</dbReference>
<feature type="compositionally biased region" description="Gly residues" evidence="1">
    <location>
        <begin position="255"/>
        <end position="270"/>
    </location>
</feature>
<accession>A0A437RBX1</accession>
<evidence type="ECO:0000313" key="2">
    <source>
        <dbReference type="EMBL" id="RVU44286.1"/>
    </source>
</evidence>
<dbReference type="OrthoDB" id="6188167at2"/>
<feature type="region of interest" description="Disordered" evidence="1">
    <location>
        <begin position="233"/>
        <end position="291"/>
    </location>
</feature>